<evidence type="ECO:0000256" key="4">
    <source>
        <dbReference type="SAM" id="MobiDB-lite"/>
    </source>
</evidence>
<keyword evidence="1" id="KW-0479">Metal-binding</keyword>
<evidence type="ECO:0000256" key="2">
    <source>
        <dbReference type="ARBA" id="ARBA00022771"/>
    </source>
</evidence>
<dbReference type="Proteomes" id="UP000002313">
    <property type="component" value="Chromosome VI"/>
</dbReference>
<dbReference type="EMBL" id="CP001947">
    <property type="protein sequence ID" value="ADM11732.1"/>
    <property type="molecule type" value="Genomic_DNA"/>
</dbReference>
<reference evidence="7 8" key="1">
    <citation type="journal article" date="2010" name="Nat. Commun.">
        <title>The complete sequence of the smallest known nuclear genome from the microsporidian Encephalitozoon intestinalis.</title>
        <authorList>
            <person name="Corradi N."/>
            <person name="Pombert J.-F."/>
            <person name="Farinelli L."/>
            <person name="Didier E.S."/>
            <person name="Keeling P.J."/>
        </authorList>
    </citation>
    <scope>NUCLEOTIDE SEQUENCE [LARGE SCALE GENOMIC DNA]</scope>
    <source>
        <strain evidence="7 8">ATCC 50506</strain>
    </source>
</reference>
<evidence type="ECO:0000259" key="6">
    <source>
        <dbReference type="PROSITE" id="PS51292"/>
    </source>
</evidence>
<feature type="domain" description="RING-CH-type" evidence="6">
    <location>
        <begin position="28"/>
        <end position="96"/>
    </location>
</feature>
<dbReference type="GO" id="GO:0008270">
    <property type="term" value="F:zinc ion binding"/>
    <property type="evidence" value="ECO:0007669"/>
    <property type="project" value="UniProtKB-KW"/>
</dbReference>
<accession>E0S7Q3</accession>
<sequence length="252" mass="29719">MKSIPYDGDLEMSEEQDETNVSVTMPRETMEDSRFCKICYSLRNPINMKDDLISPCNCKGSIGLVHGVCLKMWRYRGKRIKDIRKCEQCSSFYKLDNEVVPHRIVVSLATIGVLVLIYLVSTILFKSLVDAFAIIIRDFFFTDGHGLVDLEMGRGRGLDYVFFQKQSFTEYKFIETNGFIYLFITVMLYQIFSRLSFFSIFNYMFTFWRLNQFDFAVDKILFGFMSMYYMKKAYNDIYSRVDSGLIFFLNYK</sequence>
<dbReference type="Gene3D" id="3.30.40.10">
    <property type="entry name" value="Zinc/RING finger domain, C3HC4 (zinc finger)"/>
    <property type="match status" value="1"/>
</dbReference>
<feature type="transmembrane region" description="Helical" evidence="5">
    <location>
        <begin position="104"/>
        <end position="125"/>
    </location>
</feature>
<keyword evidence="8" id="KW-1185">Reference proteome</keyword>
<dbReference type="PANTHER" id="PTHR46347">
    <property type="entry name" value="RING/FYVE/PHD ZINC FINGER SUPERFAMILY PROTEIN"/>
    <property type="match status" value="1"/>
</dbReference>
<dbReference type="GeneID" id="9697908"/>
<feature type="transmembrane region" description="Helical" evidence="5">
    <location>
        <begin position="179"/>
        <end position="201"/>
    </location>
</feature>
<keyword evidence="2" id="KW-0863">Zinc-finger</keyword>
<keyword evidence="5" id="KW-1133">Transmembrane helix</keyword>
<proteinExistence type="predicted"/>
<evidence type="ECO:0000256" key="5">
    <source>
        <dbReference type="SAM" id="Phobius"/>
    </source>
</evidence>
<organism evidence="7 8">
    <name type="scientific">Encephalitozoon intestinalis (strain ATCC 50506)</name>
    <name type="common">Microsporidian parasite</name>
    <name type="synonym">Septata intestinalis</name>
    <dbReference type="NCBI Taxonomy" id="876142"/>
    <lineage>
        <taxon>Eukaryota</taxon>
        <taxon>Fungi</taxon>
        <taxon>Fungi incertae sedis</taxon>
        <taxon>Microsporidia</taxon>
        <taxon>Unikaryonidae</taxon>
        <taxon>Encephalitozoon</taxon>
    </lineage>
</organism>
<protein>
    <recommendedName>
        <fullName evidence="6">RING-CH-type domain-containing protein</fullName>
    </recommendedName>
</protein>
<evidence type="ECO:0000313" key="8">
    <source>
        <dbReference type="Proteomes" id="UP000002313"/>
    </source>
</evidence>
<feature type="compositionally biased region" description="Acidic residues" evidence="4">
    <location>
        <begin position="8"/>
        <end position="18"/>
    </location>
</feature>
<dbReference type="PROSITE" id="PS51292">
    <property type="entry name" value="ZF_RING_CH"/>
    <property type="match status" value="1"/>
</dbReference>
<gene>
    <name evidence="7" type="ORF">Eint_061270</name>
</gene>
<keyword evidence="5" id="KW-0472">Membrane</keyword>
<dbReference type="InterPro" id="IPR013083">
    <property type="entry name" value="Znf_RING/FYVE/PHD"/>
</dbReference>
<dbReference type="SUPFAM" id="SSF57850">
    <property type="entry name" value="RING/U-box"/>
    <property type="match status" value="1"/>
</dbReference>
<dbReference type="Pfam" id="PF12906">
    <property type="entry name" value="RINGv"/>
    <property type="match status" value="1"/>
</dbReference>
<dbReference type="SMART" id="SM00744">
    <property type="entry name" value="RINGv"/>
    <property type="match status" value="1"/>
</dbReference>
<dbReference type="AlphaFoldDB" id="E0S7Q3"/>
<evidence type="ECO:0000256" key="1">
    <source>
        <dbReference type="ARBA" id="ARBA00022723"/>
    </source>
</evidence>
<dbReference type="InterPro" id="IPR011016">
    <property type="entry name" value="Znf_RING-CH"/>
</dbReference>
<dbReference type="CDD" id="cd16495">
    <property type="entry name" value="RING_CH-C4HC3_MARCH"/>
    <property type="match status" value="1"/>
</dbReference>
<dbReference type="RefSeq" id="XP_003073092.1">
    <property type="nucleotide sequence ID" value="XM_003073046.1"/>
</dbReference>
<evidence type="ECO:0000256" key="3">
    <source>
        <dbReference type="ARBA" id="ARBA00022833"/>
    </source>
</evidence>
<dbReference type="OrthoDB" id="264354at2759"/>
<reference evidence="7 8" key="2">
    <citation type="journal article" date="2012" name="Proc. Natl. Acad. Sci. U.S.A.">
        <title>Gain and loss of multiple functionally related, horizontally transferred genes in the reduced genomes of two microsporidian parasites.</title>
        <authorList>
            <person name="Pombert J.-F."/>
            <person name="Selman M."/>
            <person name="Burki F."/>
            <person name="Bardell F.T."/>
            <person name="Farinelli L."/>
            <person name="Solter L.F."/>
            <person name="Whitman D.W."/>
            <person name="Weiss L.M."/>
            <person name="Corradi N."/>
            <person name="Keeling P.J."/>
        </authorList>
    </citation>
    <scope>NUCLEOTIDE SEQUENCE [LARGE SCALE GENOMIC DNA]</scope>
    <source>
        <strain evidence="7 8">ATCC 50506</strain>
    </source>
</reference>
<dbReference type="PANTHER" id="PTHR46347:SF1">
    <property type="entry name" value="RING_FYVE_PHD ZINC FINGER SUPERFAMILY PROTEIN"/>
    <property type="match status" value="1"/>
</dbReference>
<feature type="region of interest" description="Disordered" evidence="4">
    <location>
        <begin position="1"/>
        <end position="24"/>
    </location>
</feature>
<dbReference type="VEuPathDB" id="MicrosporidiaDB:Eint_061270"/>
<keyword evidence="3" id="KW-0862">Zinc</keyword>
<dbReference type="KEGG" id="ein:Eint_061270"/>
<name>E0S7Q3_ENCIT</name>
<dbReference type="HOGENOM" id="CLU_096550_0_0_1"/>
<keyword evidence="5" id="KW-0812">Transmembrane</keyword>
<evidence type="ECO:0000313" key="7">
    <source>
        <dbReference type="EMBL" id="ADM11732.1"/>
    </source>
</evidence>